<reference evidence="3" key="2">
    <citation type="submission" date="2015-07" db="EMBL/GenBank/DDBJ databases">
        <title>Contrasting host-pathogen interactions and genome evolution in two generalist and specialist microsporidian pathogens of mosquitoes.</title>
        <authorList>
            <consortium name="The Broad Institute Genomics Platform"/>
            <consortium name="The Broad Institute Genome Sequencing Center for Infectious Disease"/>
            <person name="Cuomo C.A."/>
            <person name="Sanscrainte N.D."/>
            <person name="Goldberg J.M."/>
            <person name="Heiman D."/>
            <person name="Young S."/>
            <person name="Zeng Q."/>
            <person name="Becnel J.J."/>
            <person name="Birren B.W."/>
        </authorList>
    </citation>
    <scope>NUCLEOTIDE SEQUENCE [LARGE SCALE GENOMIC DNA]</scope>
    <source>
        <strain evidence="3">USNM 41457</strain>
    </source>
</reference>
<dbReference type="EMBL" id="AFBI03000041">
    <property type="protein sequence ID" value="EJW03291.1"/>
    <property type="molecule type" value="Genomic_DNA"/>
</dbReference>
<proteinExistence type="predicted"/>
<feature type="transmembrane region" description="Helical" evidence="1">
    <location>
        <begin position="438"/>
        <end position="459"/>
    </location>
</feature>
<accession>J9D670</accession>
<feature type="transmembrane region" description="Helical" evidence="1">
    <location>
        <begin position="100"/>
        <end position="118"/>
    </location>
</feature>
<dbReference type="InParanoid" id="J9D670"/>
<keyword evidence="1" id="KW-0812">Transmembrane</keyword>
<evidence type="ECO:0000313" key="2">
    <source>
        <dbReference type="EMBL" id="EJW03291.1"/>
    </source>
</evidence>
<sequence>MFNMQKTIPRERASKRTEKDRKYVHIVDVTKIKNNIDKLNHKEKIIIKKNCNNVQIKSNSKNKLQNCKIQKTHEKRTNNNIYRSCILNILKNLINSNRGFLKLLLATILAILVLIVTIEVETLLIPAKIYLIFQKIIAEFRYTAYITFLVFFWYKSYHKKSLYSGNTSNTKYMFESFTNSYDKMIPCESNEQSRDLVLIGGIKPSNKYIIIIKNALQICRNKIINNIISKFLFKHYMSAEKIWKTKIFNKKMIIIYFWIINMIFIQSSFAECDIITYKNSTEHNKKINNSNLLCENSKKSTYSKDKGNLDIKEQNNNNLYKSSYLNQENCLDQDVNENEEIIFNFEYFYNSILALIMAQTQIKMLRSKKKLSITYKNGMLYIFEALFEEITMEIKTLTIDIWKKMTILITCIMVFKKICYRRSKYIDLLGFLLNWHVAKLVIVSIMINFYWCIIYYLCINSIRKIFEIL</sequence>
<gene>
    <name evidence="2" type="ORF">EDEG_02357</name>
</gene>
<evidence type="ECO:0000256" key="1">
    <source>
        <dbReference type="SAM" id="Phobius"/>
    </source>
</evidence>
<dbReference type="Proteomes" id="UP000003163">
    <property type="component" value="Unassembled WGS sequence"/>
</dbReference>
<protein>
    <submittedName>
        <fullName evidence="2">Uncharacterized protein</fullName>
    </submittedName>
</protein>
<reference evidence="2 3" key="1">
    <citation type="submission" date="2011-08" db="EMBL/GenBank/DDBJ databases">
        <authorList>
            <person name="Liu Z.J."/>
            <person name="Shi F.L."/>
            <person name="Lu J.Q."/>
            <person name="Li M."/>
            <person name="Wang Z.L."/>
        </authorList>
    </citation>
    <scope>NUCLEOTIDE SEQUENCE [LARGE SCALE GENOMIC DNA]</scope>
    <source>
        <strain evidence="2 3">USNM 41457</strain>
    </source>
</reference>
<dbReference type="HOGENOM" id="CLU_582689_0_0_1"/>
<keyword evidence="3" id="KW-1185">Reference proteome</keyword>
<organism evidence="2 3">
    <name type="scientific">Edhazardia aedis (strain USNM 41457)</name>
    <name type="common">Microsporidian parasite</name>
    <dbReference type="NCBI Taxonomy" id="1003232"/>
    <lineage>
        <taxon>Eukaryota</taxon>
        <taxon>Fungi</taxon>
        <taxon>Fungi incertae sedis</taxon>
        <taxon>Microsporidia</taxon>
        <taxon>Edhazardia</taxon>
    </lineage>
</organism>
<feature type="transmembrane region" description="Helical" evidence="1">
    <location>
        <begin position="130"/>
        <end position="154"/>
    </location>
</feature>
<name>J9D670_EDHAE</name>
<feature type="transmembrane region" description="Helical" evidence="1">
    <location>
        <begin position="253"/>
        <end position="270"/>
    </location>
</feature>
<keyword evidence="1" id="KW-1133">Transmembrane helix</keyword>
<dbReference type="VEuPathDB" id="MicrosporidiaDB:EDEG_02357"/>
<dbReference type="AlphaFoldDB" id="J9D670"/>
<comment type="caution">
    <text evidence="2">The sequence shown here is derived from an EMBL/GenBank/DDBJ whole genome shotgun (WGS) entry which is preliminary data.</text>
</comment>
<evidence type="ECO:0000313" key="3">
    <source>
        <dbReference type="Proteomes" id="UP000003163"/>
    </source>
</evidence>
<keyword evidence="1" id="KW-0472">Membrane</keyword>